<keyword evidence="3" id="KW-1185">Reference proteome</keyword>
<feature type="compositionally biased region" description="Polar residues" evidence="1">
    <location>
        <begin position="53"/>
        <end position="64"/>
    </location>
</feature>
<dbReference type="Proteomes" id="UP000503011">
    <property type="component" value="Chromosome"/>
</dbReference>
<organism evidence="2 3">
    <name type="scientific">Phytohabitans suffuscus</name>
    <dbReference type="NCBI Taxonomy" id="624315"/>
    <lineage>
        <taxon>Bacteria</taxon>
        <taxon>Bacillati</taxon>
        <taxon>Actinomycetota</taxon>
        <taxon>Actinomycetes</taxon>
        <taxon>Micromonosporales</taxon>
        <taxon>Micromonosporaceae</taxon>
    </lineage>
</organism>
<evidence type="ECO:0000313" key="2">
    <source>
        <dbReference type="EMBL" id="BCB91287.1"/>
    </source>
</evidence>
<reference evidence="2 3" key="1">
    <citation type="submission" date="2020-03" db="EMBL/GenBank/DDBJ databases">
        <title>Whole genome shotgun sequence of Phytohabitans suffuscus NBRC 105367.</title>
        <authorList>
            <person name="Komaki H."/>
            <person name="Tamura T."/>
        </authorList>
    </citation>
    <scope>NUCLEOTIDE SEQUENCE [LARGE SCALE GENOMIC DNA]</scope>
    <source>
        <strain evidence="2 3">NBRC 105367</strain>
    </source>
</reference>
<protein>
    <submittedName>
        <fullName evidence="2">Uncharacterized protein</fullName>
    </submittedName>
</protein>
<gene>
    <name evidence="2" type="ORF">Psuf_086000</name>
</gene>
<feature type="region of interest" description="Disordered" evidence="1">
    <location>
        <begin position="105"/>
        <end position="127"/>
    </location>
</feature>
<evidence type="ECO:0000256" key="1">
    <source>
        <dbReference type="SAM" id="MobiDB-lite"/>
    </source>
</evidence>
<reference evidence="2 3" key="2">
    <citation type="submission" date="2020-03" db="EMBL/GenBank/DDBJ databases">
        <authorList>
            <person name="Ichikawa N."/>
            <person name="Kimura A."/>
            <person name="Kitahashi Y."/>
            <person name="Uohara A."/>
        </authorList>
    </citation>
    <scope>NUCLEOTIDE SEQUENCE [LARGE SCALE GENOMIC DNA]</scope>
    <source>
        <strain evidence="2 3">NBRC 105367</strain>
    </source>
</reference>
<proteinExistence type="predicted"/>
<evidence type="ECO:0000313" key="3">
    <source>
        <dbReference type="Proteomes" id="UP000503011"/>
    </source>
</evidence>
<sequence length="127" mass="12577">MVAAESSQAKLAPAHDLGAEATVDYTRPGRAAGAGGPLGTATVDADGGRFVTYGSSDGPTSPGASTVARRRPVAYRPKGGSGLCDAEGEAAGATVRTTTDIAVAQISTKDDPVSPENGDPWNSLCGS</sequence>
<name>A0A6F8YYR6_9ACTN</name>
<dbReference type="KEGG" id="psuu:Psuf_086000"/>
<dbReference type="AlphaFoldDB" id="A0A6F8YYR6"/>
<feature type="region of interest" description="Disordered" evidence="1">
    <location>
        <begin position="27"/>
        <end position="80"/>
    </location>
</feature>
<accession>A0A6F8YYR6</accession>
<dbReference type="EMBL" id="AP022871">
    <property type="protein sequence ID" value="BCB91287.1"/>
    <property type="molecule type" value="Genomic_DNA"/>
</dbReference>